<accession>A0ACC2PHF7</accession>
<gene>
    <name evidence="1" type="ORF">QAD02_018690</name>
</gene>
<organism evidence="1 2">
    <name type="scientific">Eretmocerus hayati</name>
    <dbReference type="NCBI Taxonomy" id="131215"/>
    <lineage>
        <taxon>Eukaryota</taxon>
        <taxon>Metazoa</taxon>
        <taxon>Ecdysozoa</taxon>
        <taxon>Arthropoda</taxon>
        <taxon>Hexapoda</taxon>
        <taxon>Insecta</taxon>
        <taxon>Pterygota</taxon>
        <taxon>Neoptera</taxon>
        <taxon>Endopterygota</taxon>
        <taxon>Hymenoptera</taxon>
        <taxon>Apocrita</taxon>
        <taxon>Proctotrupomorpha</taxon>
        <taxon>Chalcidoidea</taxon>
        <taxon>Aphelinidae</taxon>
        <taxon>Aphelininae</taxon>
        <taxon>Eretmocerus</taxon>
    </lineage>
</organism>
<protein>
    <submittedName>
        <fullName evidence="1">Uncharacterized protein</fullName>
    </submittedName>
</protein>
<evidence type="ECO:0000313" key="2">
    <source>
        <dbReference type="Proteomes" id="UP001239111"/>
    </source>
</evidence>
<comment type="caution">
    <text evidence="1">The sequence shown here is derived from an EMBL/GenBank/DDBJ whole genome shotgun (WGS) entry which is preliminary data.</text>
</comment>
<dbReference type="EMBL" id="CM056741">
    <property type="protein sequence ID" value="KAJ8682898.1"/>
    <property type="molecule type" value="Genomic_DNA"/>
</dbReference>
<dbReference type="Proteomes" id="UP001239111">
    <property type="component" value="Chromosome 1"/>
</dbReference>
<reference evidence="1" key="1">
    <citation type="submission" date="2023-04" db="EMBL/GenBank/DDBJ databases">
        <title>A chromosome-level genome assembly of the parasitoid wasp Eretmocerus hayati.</title>
        <authorList>
            <person name="Zhong Y."/>
            <person name="Liu S."/>
            <person name="Liu Y."/>
        </authorList>
    </citation>
    <scope>NUCLEOTIDE SEQUENCE</scope>
    <source>
        <strain evidence="1">ZJU_SS_LIU_2023</strain>
    </source>
</reference>
<sequence>MQNAYQHACERAELLGMPTPSEAEWLASEECAREREAVEAEERDDAIAKELDTNDESMKHIGGGLDELNTILNATQKKINKFKNVCGSLGTLLKARVSSSPGTPEHKASGSSDQQAPTNLDLHYEDEQAAQSPSEDVTSSEQTSGGSGATPRKAELNTKVGSHLDKLESLISKAENAQYSMQQQTKQMRSFLK</sequence>
<evidence type="ECO:0000313" key="1">
    <source>
        <dbReference type="EMBL" id="KAJ8682898.1"/>
    </source>
</evidence>
<name>A0ACC2PHF7_9HYME</name>
<keyword evidence="2" id="KW-1185">Reference proteome</keyword>
<proteinExistence type="predicted"/>